<reference evidence="2" key="1">
    <citation type="submission" date="2013-06" db="EMBL/GenBank/DDBJ databases">
        <authorList>
            <person name="Zhao Q."/>
        </authorList>
    </citation>
    <scope>NUCLEOTIDE SEQUENCE</scope>
    <source>
        <strain evidence="2">cv. W1943</strain>
    </source>
</reference>
<dbReference type="Proteomes" id="UP000008022">
    <property type="component" value="Unassembled WGS sequence"/>
</dbReference>
<dbReference type="AlphaFoldDB" id="A0A0E0NIW4"/>
<dbReference type="Gramene" id="ORUFI02G28450.2">
    <property type="protein sequence ID" value="ORUFI02G28450.2"/>
    <property type="gene ID" value="ORUFI02G28450"/>
</dbReference>
<protein>
    <submittedName>
        <fullName evidence="1">Uncharacterized protein</fullName>
    </submittedName>
</protein>
<evidence type="ECO:0000313" key="2">
    <source>
        <dbReference type="Proteomes" id="UP000008022"/>
    </source>
</evidence>
<organism evidence="1 2">
    <name type="scientific">Oryza rufipogon</name>
    <name type="common">Brownbeard rice</name>
    <name type="synonym">Asian wild rice</name>
    <dbReference type="NCBI Taxonomy" id="4529"/>
    <lineage>
        <taxon>Eukaryota</taxon>
        <taxon>Viridiplantae</taxon>
        <taxon>Streptophyta</taxon>
        <taxon>Embryophyta</taxon>
        <taxon>Tracheophyta</taxon>
        <taxon>Spermatophyta</taxon>
        <taxon>Magnoliopsida</taxon>
        <taxon>Liliopsida</taxon>
        <taxon>Poales</taxon>
        <taxon>Poaceae</taxon>
        <taxon>BOP clade</taxon>
        <taxon>Oryzoideae</taxon>
        <taxon>Oryzeae</taxon>
        <taxon>Oryzinae</taxon>
        <taxon>Oryza</taxon>
    </lineage>
</organism>
<dbReference type="EnsemblPlants" id="ORUFI02G28450.2">
    <property type="protein sequence ID" value="ORUFI02G28450.2"/>
    <property type="gene ID" value="ORUFI02G28450"/>
</dbReference>
<proteinExistence type="predicted"/>
<evidence type="ECO:0000313" key="1">
    <source>
        <dbReference type="EnsemblPlants" id="ORUFI02G28450.2"/>
    </source>
</evidence>
<dbReference type="OMA" id="CRITAGQ"/>
<accession>A0A0E0NIW4</accession>
<reference evidence="1" key="2">
    <citation type="submission" date="2015-06" db="UniProtKB">
        <authorList>
            <consortium name="EnsemblPlants"/>
        </authorList>
    </citation>
    <scope>IDENTIFICATION</scope>
</reference>
<sequence length="81" mass="9173">MIHTTSEFLSMSQQDEHCRCRITAGQVDNPKTSKQANIRPCQVAHTSLRHCQFGCLMRPVPLNDSHISKSSELIQDSELIH</sequence>
<keyword evidence="2" id="KW-1185">Reference proteome</keyword>
<name>A0A0E0NIW4_ORYRU</name>